<organism evidence="3 4">
    <name type="scientific">Hydrogenispora ethanolica</name>
    <dbReference type="NCBI Taxonomy" id="1082276"/>
    <lineage>
        <taxon>Bacteria</taxon>
        <taxon>Bacillati</taxon>
        <taxon>Bacillota</taxon>
        <taxon>Hydrogenispora</taxon>
    </lineage>
</organism>
<evidence type="ECO:0000259" key="2">
    <source>
        <dbReference type="PROSITE" id="PS50983"/>
    </source>
</evidence>
<feature type="domain" description="Fe/B12 periplasmic-binding" evidence="2">
    <location>
        <begin position="1"/>
        <end position="234"/>
    </location>
</feature>
<protein>
    <submittedName>
        <fullName evidence="3">Substrate-binding family protein</fullName>
    </submittedName>
</protein>
<sequence>MEPNIERLLELDPQLVICAEFARRRNEKKFKDLDERLAKNGIKVIYLDVRSFSDPQIYIQSVKILGAIFGAPKRAQQLIDFQKKSLALIGERLKNLQPGDKARVYFERGRNYRTFSSKYHENMWIVRAGGVNVFGGEDKLNAFDVSPESIIEKNPQVIIKMCNVADCPMGYGVTDTLPMEKLRKELISRPGWENIDAVKHNRVYLLSLEAHHLDQSAAFNSFAKILYPEKFKDTDMLKDWFKKFLGLNHNGVIIYPDPVPSKSGSTLKQK</sequence>
<evidence type="ECO:0000256" key="1">
    <source>
        <dbReference type="ARBA" id="ARBA00008814"/>
    </source>
</evidence>
<comment type="caution">
    <text evidence="3">The sequence shown here is derived from an EMBL/GenBank/DDBJ whole genome shotgun (WGS) entry which is preliminary data.</text>
</comment>
<dbReference type="AlphaFoldDB" id="A0A4R1RW97"/>
<dbReference type="Gene3D" id="3.40.50.1980">
    <property type="entry name" value="Nitrogenase molybdenum iron protein domain"/>
    <property type="match status" value="2"/>
</dbReference>
<evidence type="ECO:0000313" key="3">
    <source>
        <dbReference type="EMBL" id="TCL70856.1"/>
    </source>
</evidence>
<gene>
    <name evidence="3" type="ORF">EDC14_10081</name>
</gene>
<comment type="similarity">
    <text evidence="1">Belongs to the bacterial solute-binding protein 8 family.</text>
</comment>
<dbReference type="Proteomes" id="UP000295008">
    <property type="component" value="Unassembled WGS sequence"/>
</dbReference>
<dbReference type="Pfam" id="PF01497">
    <property type="entry name" value="Peripla_BP_2"/>
    <property type="match status" value="1"/>
</dbReference>
<keyword evidence="4" id="KW-1185">Reference proteome</keyword>
<accession>A0A4R1RW97</accession>
<proteinExistence type="inferred from homology"/>
<evidence type="ECO:0000313" key="4">
    <source>
        <dbReference type="Proteomes" id="UP000295008"/>
    </source>
</evidence>
<dbReference type="SUPFAM" id="SSF53807">
    <property type="entry name" value="Helical backbone' metal receptor"/>
    <property type="match status" value="1"/>
</dbReference>
<dbReference type="InterPro" id="IPR002491">
    <property type="entry name" value="ABC_transptr_periplasmic_BD"/>
</dbReference>
<name>A0A4R1RW97_HYDET</name>
<dbReference type="PANTHER" id="PTHR30535">
    <property type="entry name" value="VITAMIN B12-BINDING PROTEIN"/>
    <property type="match status" value="1"/>
</dbReference>
<reference evidence="3 4" key="1">
    <citation type="submission" date="2019-03" db="EMBL/GenBank/DDBJ databases">
        <title>Genomic Encyclopedia of Type Strains, Phase IV (KMG-IV): sequencing the most valuable type-strain genomes for metagenomic binning, comparative biology and taxonomic classification.</title>
        <authorList>
            <person name="Goeker M."/>
        </authorList>
    </citation>
    <scope>NUCLEOTIDE SEQUENCE [LARGE SCALE GENOMIC DNA]</scope>
    <source>
        <strain evidence="3 4">LX-B</strain>
    </source>
</reference>
<dbReference type="InterPro" id="IPR050902">
    <property type="entry name" value="ABC_Transporter_SBP"/>
</dbReference>
<dbReference type="EMBL" id="SLUN01000008">
    <property type="protein sequence ID" value="TCL70856.1"/>
    <property type="molecule type" value="Genomic_DNA"/>
</dbReference>
<dbReference type="PROSITE" id="PS50983">
    <property type="entry name" value="FE_B12_PBP"/>
    <property type="match status" value="1"/>
</dbReference>
<dbReference type="PANTHER" id="PTHR30535:SF34">
    <property type="entry name" value="MOLYBDATE-BINDING PROTEIN MOLA"/>
    <property type="match status" value="1"/>
</dbReference>